<dbReference type="InterPro" id="IPR023186">
    <property type="entry name" value="IUNH"/>
</dbReference>
<keyword evidence="6" id="KW-1185">Reference proteome</keyword>
<dbReference type="PANTHER" id="PTHR12304:SF4">
    <property type="entry name" value="URIDINE NUCLEOSIDASE"/>
    <property type="match status" value="1"/>
</dbReference>
<name>A0A4V3WFB6_9BACL</name>
<evidence type="ECO:0000313" key="6">
    <source>
        <dbReference type="Proteomes" id="UP000310636"/>
    </source>
</evidence>
<keyword evidence="1" id="KW-0378">Hydrolase</keyword>
<dbReference type="Gene3D" id="3.90.245.10">
    <property type="entry name" value="Ribonucleoside hydrolase-like"/>
    <property type="match status" value="1"/>
</dbReference>
<evidence type="ECO:0000256" key="1">
    <source>
        <dbReference type="ARBA" id="ARBA00022801"/>
    </source>
</evidence>
<accession>A0A4V3WFB6</accession>
<dbReference type="SUPFAM" id="SSF53590">
    <property type="entry name" value="Nucleoside hydrolase"/>
    <property type="match status" value="1"/>
</dbReference>
<reference evidence="5 6" key="1">
    <citation type="submission" date="2019-04" db="EMBL/GenBank/DDBJ databases">
        <title>Cohnella sp. nov. isolated from preserved vegetables.</title>
        <authorList>
            <person name="Lin S.-Y."/>
            <person name="Hung M.-H."/>
            <person name="Young C.-C."/>
        </authorList>
    </citation>
    <scope>NUCLEOTIDE SEQUENCE [LARGE SCALE GENOMIC DNA]</scope>
    <source>
        <strain evidence="5 6">CC-MHH1044</strain>
    </source>
</reference>
<evidence type="ECO:0000313" key="5">
    <source>
        <dbReference type="EMBL" id="THF79570.1"/>
    </source>
</evidence>
<feature type="compositionally biased region" description="Gly residues" evidence="3">
    <location>
        <begin position="111"/>
        <end position="129"/>
    </location>
</feature>
<dbReference type="InterPro" id="IPR036452">
    <property type="entry name" value="Ribo_hydro-like"/>
</dbReference>
<keyword evidence="2" id="KW-0326">Glycosidase</keyword>
<dbReference type="Proteomes" id="UP000310636">
    <property type="component" value="Unassembled WGS sequence"/>
</dbReference>
<evidence type="ECO:0000256" key="3">
    <source>
        <dbReference type="SAM" id="MobiDB-lite"/>
    </source>
</evidence>
<gene>
    <name evidence="5" type="ORF">E6C55_12395</name>
</gene>
<dbReference type="GO" id="GO:0008477">
    <property type="term" value="F:purine nucleosidase activity"/>
    <property type="evidence" value="ECO:0007669"/>
    <property type="project" value="TreeGrafter"/>
</dbReference>
<organism evidence="5 6">
    <name type="scientific">Cohnella fermenti</name>
    <dbReference type="NCBI Taxonomy" id="2565925"/>
    <lineage>
        <taxon>Bacteria</taxon>
        <taxon>Bacillati</taxon>
        <taxon>Bacillota</taxon>
        <taxon>Bacilli</taxon>
        <taxon>Bacillales</taxon>
        <taxon>Paenibacillaceae</taxon>
        <taxon>Cohnella</taxon>
    </lineage>
</organism>
<dbReference type="AlphaFoldDB" id="A0A4V3WFB6"/>
<dbReference type="OrthoDB" id="9797882at2"/>
<dbReference type="InterPro" id="IPR001910">
    <property type="entry name" value="Inosine/uridine_hydrolase_dom"/>
</dbReference>
<dbReference type="Pfam" id="PF01156">
    <property type="entry name" value="IU_nuc_hydro"/>
    <property type="match status" value="1"/>
</dbReference>
<feature type="region of interest" description="Disordered" evidence="3">
    <location>
        <begin position="109"/>
        <end position="144"/>
    </location>
</feature>
<evidence type="ECO:0000259" key="4">
    <source>
        <dbReference type="Pfam" id="PF01156"/>
    </source>
</evidence>
<dbReference type="GO" id="GO:0006152">
    <property type="term" value="P:purine nucleoside catabolic process"/>
    <property type="evidence" value="ECO:0007669"/>
    <property type="project" value="TreeGrafter"/>
</dbReference>
<dbReference type="EMBL" id="SSOB01000013">
    <property type="protein sequence ID" value="THF79570.1"/>
    <property type="molecule type" value="Genomic_DNA"/>
</dbReference>
<comment type="caution">
    <text evidence="5">The sequence shown here is derived from an EMBL/GenBank/DDBJ whole genome shotgun (WGS) entry which is preliminary data.</text>
</comment>
<proteinExistence type="predicted"/>
<protein>
    <recommendedName>
        <fullName evidence="4">Inosine/uridine-preferring nucleoside hydrolase domain-containing protein</fullName>
    </recommendedName>
</protein>
<dbReference type="GO" id="GO:0005829">
    <property type="term" value="C:cytosol"/>
    <property type="evidence" value="ECO:0007669"/>
    <property type="project" value="TreeGrafter"/>
</dbReference>
<dbReference type="PANTHER" id="PTHR12304">
    <property type="entry name" value="INOSINE-URIDINE PREFERRING NUCLEOSIDE HYDROLASE"/>
    <property type="match status" value="1"/>
</dbReference>
<evidence type="ECO:0000256" key="2">
    <source>
        <dbReference type="ARBA" id="ARBA00023295"/>
    </source>
</evidence>
<sequence length="369" mass="37787">MLVVAELRGDGQMEKMGVEAQFEAGLGGVRREEPVPLLLDIGADIDGAFALVYALLSPGIRLVGVTTSGGDLPARQAADNALRLIRLCEPGYEVPVAAGEDGERELAAAGTAGGKSGGGPDGRSGSGAGDGEDNGRFGLGDALLAPSSQAPLPESAASFLARAAAARPGELTLALAGRASNWPAALALEPATAARFREAIAAGGTVLAPGDVSPMAESRFHGDPRAAAALLETADRLTVVGLDAARRALLAGPDLALAAKLAREPRRRRAAELLRRLQAYRAGRLLATGFPLGAVPLHATLGVLAAEDPSLFSFRTWRARVESGPGLTSGTVVADRRDTPAAASGRAVRFAMDADGPRAVKRFLSVFVQ</sequence>
<feature type="domain" description="Inosine/uridine-preferring nucleoside hydrolase" evidence="4">
    <location>
        <begin position="40"/>
        <end position="358"/>
    </location>
</feature>